<dbReference type="EMBL" id="JAKIKT010000001">
    <property type="protein sequence ID" value="MCL2912711.1"/>
    <property type="molecule type" value="Genomic_DNA"/>
</dbReference>
<proteinExistence type="predicted"/>
<keyword evidence="2" id="KW-0732">Signal</keyword>
<dbReference type="RefSeq" id="WP_249247531.1">
    <property type="nucleotide sequence ID" value="NZ_JAKIKT010000001.1"/>
</dbReference>
<keyword evidence="4" id="KW-1185">Reference proteome</keyword>
<evidence type="ECO:0000313" key="4">
    <source>
        <dbReference type="Proteomes" id="UP001202831"/>
    </source>
</evidence>
<organism evidence="3 4">
    <name type="scientific">Shewanella corallii</name>
    <dbReference type="NCBI Taxonomy" id="560080"/>
    <lineage>
        <taxon>Bacteria</taxon>
        <taxon>Pseudomonadati</taxon>
        <taxon>Pseudomonadota</taxon>
        <taxon>Gammaproteobacteria</taxon>
        <taxon>Alteromonadales</taxon>
        <taxon>Shewanellaceae</taxon>
        <taxon>Shewanella</taxon>
    </lineage>
</organism>
<accession>A0ABT0N2N9</accession>
<name>A0ABT0N2N9_9GAMM</name>
<feature type="coiled-coil region" evidence="1">
    <location>
        <begin position="24"/>
        <end position="65"/>
    </location>
</feature>
<keyword evidence="1" id="KW-0175">Coiled coil</keyword>
<evidence type="ECO:0000256" key="1">
    <source>
        <dbReference type="SAM" id="Coils"/>
    </source>
</evidence>
<dbReference type="Proteomes" id="UP001202831">
    <property type="component" value="Unassembled WGS sequence"/>
</dbReference>
<evidence type="ECO:0000256" key="2">
    <source>
        <dbReference type="SAM" id="SignalP"/>
    </source>
</evidence>
<dbReference type="Gene3D" id="2.40.160.10">
    <property type="entry name" value="Porin"/>
    <property type="match status" value="1"/>
</dbReference>
<gene>
    <name evidence="3" type="ORF">L2725_02760</name>
</gene>
<evidence type="ECO:0008006" key="5">
    <source>
        <dbReference type="Google" id="ProtNLM"/>
    </source>
</evidence>
<dbReference type="InterPro" id="IPR023614">
    <property type="entry name" value="Porin_dom_sf"/>
</dbReference>
<sequence>MLSKTVLAVACGFTSLGAQAQVDPQKLAEAIERQEAELTKLKQELAALKAQQASSEKEIARVEKAASKASVSTATASTSTWDRLSFSSYGTLSFTSDEYFDNVQDTTPERRNRFDLERIVTEFGYQFNEHWDMEVEIEYEHGGTGAALEYDGFDEFGEFETEIEAGGEVLIEKAQIRYRPSDRFGVKFGNIHVPMGLSTILHKPNEYLTVTRHRSEAAMLPATWNEMGIGVFGQFDDFHYQAQLLSGLNSEYFRTYNWVANGHQKRFEHINADEPAFAVRLDYGDFKKGSAVGLAYYYGKTGGNRHKSNKLSADADVSIFSAAAAWVEGPYILRGQYLYGTLSDTNAITQANKTTPGLRPGNFAQLGSESMAFFVEAGLDLNHWFDVPVTVFANLDYANPLWEVENGEPSKRFENTWSSLGLNYHPVPELVIKAEGGLHQVAVASIPDTYFFALGVGYQFKL</sequence>
<reference evidence="3 4" key="1">
    <citation type="submission" date="2022-01" db="EMBL/GenBank/DDBJ databases">
        <title>Whole genome-based taxonomy of the Shewanellaceae.</title>
        <authorList>
            <person name="Martin-Rodriguez A.J."/>
        </authorList>
    </citation>
    <scope>NUCLEOTIDE SEQUENCE [LARGE SCALE GENOMIC DNA]</scope>
    <source>
        <strain evidence="3 4">DSM 21332</strain>
    </source>
</reference>
<evidence type="ECO:0000313" key="3">
    <source>
        <dbReference type="EMBL" id="MCL2912711.1"/>
    </source>
</evidence>
<feature type="signal peptide" evidence="2">
    <location>
        <begin position="1"/>
        <end position="20"/>
    </location>
</feature>
<feature type="chain" id="PRO_5046780672" description="Phosphate-selective porin O and P" evidence="2">
    <location>
        <begin position="21"/>
        <end position="462"/>
    </location>
</feature>
<dbReference type="SUPFAM" id="SSF56935">
    <property type="entry name" value="Porins"/>
    <property type="match status" value="1"/>
</dbReference>
<protein>
    <recommendedName>
        <fullName evidence="5">Phosphate-selective porin O and P</fullName>
    </recommendedName>
</protein>
<comment type="caution">
    <text evidence="3">The sequence shown here is derived from an EMBL/GenBank/DDBJ whole genome shotgun (WGS) entry which is preliminary data.</text>
</comment>